<proteinExistence type="predicted"/>
<reference evidence="1" key="1">
    <citation type="submission" date="2014-11" db="EMBL/GenBank/DDBJ databases">
        <authorList>
            <person name="Amaro Gonzalez C."/>
        </authorList>
    </citation>
    <scope>NUCLEOTIDE SEQUENCE</scope>
</reference>
<organism evidence="1">
    <name type="scientific">Anguilla anguilla</name>
    <name type="common">European freshwater eel</name>
    <name type="synonym">Muraena anguilla</name>
    <dbReference type="NCBI Taxonomy" id="7936"/>
    <lineage>
        <taxon>Eukaryota</taxon>
        <taxon>Metazoa</taxon>
        <taxon>Chordata</taxon>
        <taxon>Craniata</taxon>
        <taxon>Vertebrata</taxon>
        <taxon>Euteleostomi</taxon>
        <taxon>Actinopterygii</taxon>
        <taxon>Neopterygii</taxon>
        <taxon>Teleostei</taxon>
        <taxon>Anguilliformes</taxon>
        <taxon>Anguillidae</taxon>
        <taxon>Anguilla</taxon>
    </lineage>
</organism>
<dbReference type="AlphaFoldDB" id="A0A0E9QS42"/>
<name>A0A0E9QS42_ANGAN</name>
<protein>
    <submittedName>
        <fullName evidence="1">Uncharacterized protein</fullName>
    </submittedName>
</protein>
<dbReference type="EMBL" id="GBXM01089654">
    <property type="protein sequence ID" value="JAH18923.1"/>
    <property type="molecule type" value="Transcribed_RNA"/>
</dbReference>
<reference evidence="1" key="2">
    <citation type="journal article" date="2015" name="Fish Shellfish Immunol.">
        <title>Early steps in the European eel (Anguilla anguilla)-Vibrio vulnificus interaction in the gills: Role of the RtxA13 toxin.</title>
        <authorList>
            <person name="Callol A."/>
            <person name="Pajuelo D."/>
            <person name="Ebbesson L."/>
            <person name="Teles M."/>
            <person name="MacKenzie S."/>
            <person name="Amaro C."/>
        </authorList>
    </citation>
    <scope>NUCLEOTIDE SEQUENCE</scope>
</reference>
<sequence length="36" mass="4187">MIYFVVDLFLDVLSTSMNTYEKFAVSFFVDGYAHDT</sequence>
<evidence type="ECO:0000313" key="1">
    <source>
        <dbReference type="EMBL" id="JAH18923.1"/>
    </source>
</evidence>
<accession>A0A0E9QS42</accession>